<name>A0A0D2CLQ7_9EURO</name>
<feature type="compositionally biased region" description="Acidic residues" evidence="1">
    <location>
        <begin position="174"/>
        <end position="201"/>
    </location>
</feature>
<gene>
    <name evidence="3" type="ORF">PV04_08372</name>
</gene>
<dbReference type="GO" id="GO:0016747">
    <property type="term" value="F:acyltransferase activity, transferring groups other than amino-acyl groups"/>
    <property type="evidence" value="ECO:0007669"/>
    <property type="project" value="InterPro"/>
</dbReference>
<dbReference type="HOGENOM" id="CLU_012166_0_0_1"/>
<dbReference type="InterPro" id="IPR000182">
    <property type="entry name" value="GNAT_dom"/>
</dbReference>
<proteinExistence type="predicted"/>
<dbReference type="SUPFAM" id="SSF55729">
    <property type="entry name" value="Acyl-CoA N-acyltransferases (Nat)"/>
    <property type="match status" value="1"/>
</dbReference>
<feature type="region of interest" description="Disordered" evidence="1">
    <location>
        <begin position="161"/>
        <end position="201"/>
    </location>
</feature>
<evidence type="ECO:0000256" key="1">
    <source>
        <dbReference type="SAM" id="MobiDB-lite"/>
    </source>
</evidence>
<feature type="compositionally biased region" description="Basic and acidic residues" evidence="1">
    <location>
        <begin position="161"/>
        <end position="173"/>
    </location>
</feature>
<protein>
    <recommendedName>
        <fullName evidence="2">N-acetyltransferase domain-containing protein</fullName>
    </recommendedName>
</protein>
<dbReference type="EMBL" id="KN846960">
    <property type="protein sequence ID" value="KIW66171.1"/>
    <property type="molecule type" value="Genomic_DNA"/>
</dbReference>
<evidence type="ECO:0000259" key="2">
    <source>
        <dbReference type="PROSITE" id="PS51186"/>
    </source>
</evidence>
<feature type="compositionally biased region" description="Polar residues" evidence="1">
    <location>
        <begin position="27"/>
        <end position="37"/>
    </location>
</feature>
<feature type="domain" description="N-acetyltransferase" evidence="2">
    <location>
        <begin position="236"/>
        <end position="415"/>
    </location>
</feature>
<feature type="region of interest" description="Disordered" evidence="1">
    <location>
        <begin position="99"/>
        <end position="136"/>
    </location>
</feature>
<dbReference type="Proteomes" id="UP000054266">
    <property type="component" value="Unassembled WGS sequence"/>
</dbReference>
<dbReference type="PROSITE" id="PS51186">
    <property type="entry name" value="GNAT"/>
    <property type="match status" value="1"/>
</dbReference>
<dbReference type="Gene3D" id="3.40.630.30">
    <property type="match status" value="1"/>
</dbReference>
<reference evidence="3 4" key="1">
    <citation type="submission" date="2015-01" db="EMBL/GenBank/DDBJ databases">
        <title>The Genome Sequence of Capronia semiimmersa CBS27337.</title>
        <authorList>
            <consortium name="The Broad Institute Genomics Platform"/>
            <person name="Cuomo C."/>
            <person name="de Hoog S."/>
            <person name="Gorbushina A."/>
            <person name="Stielow B."/>
            <person name="Teixiera M."/>
            <person name="Abouelleil A."/>
            <person name="Chapman S.B."/>
            <person name="Priest M."/>
            <person name="Young S.K."/>
            <person name="Wortman J."/>
            <person name="Nusbaum C."/>
            <person name="Birren B."/>
        </authorList>
    </citation>
    <scope>NUCLEOTIDE SEQUENCE [LARGE SCALE GENOMIC DNA]</scope>
    <source>
        <strain evidence="3 4">CBS 27337</strain>
    </source>
</reference>
<dbReference type="Pfam" id="PF13508">
    <property type="entry name" value="Acetyltransf_7"/>
    <property type="match status" value="1"/>
</dbReference>
<feature type="region of interest" description="Disordered" evidence="1">
    <location>
        <begin position="1"/>
        <end position="44"/>
    </location>
</feature>
<sequence>MSFRKRRASDGGLPTAKHAPTKPMGSQLDQDMTTSSDLPEARGDFKIEVKLRSKSKAARNDPEFTLPQRELYRKVLLEQSNGGPVTAVHRFAASLAVRPPEFSDDEDESDKQAKVTSGNGDAGNIHKNDSVENVPVSMGETEKGINAGESQEHDIVTCHHDQQAGGDEARKSDDDDERDLDIEDDNNEDISEDEDASEFDPDYEFKWLEPIDVEVISTTNTDEHGKPMRVAYCTAKLIRRGQMRDDFYGEMEQPSRETSLLAFDLFDRYGRLRPEFKTHPVIKGTGVWGPELDNGDMLLIEEVFVNEDYRRQGLGRRMIESLLVRAREKTWSFFAFAWPTFLRLDDFCREWYRLPDDAERQKLEEREHDRATMFYRSLGFRRVGSTIWFALAPENDHPSHQVASTEDFDPSKPPLTSLHSLLVPLQQIADPPPSPVDRISNPEPRESPDFLGVLQNCMQRKGPADACWMSKDKHGNTVLHLTASIFDVACVEWVLKQDFGARLLEMRNVRGETPLELVQFKLEELRTQKVVNQLTIPVSDRFEGHGNSAVRCLVLLKGLESVDSLNELQGRDALQRIVGACSCGQCLRGFLSPRMSHALRCQAQTGYDMLNDDLDQSLGLDWFQWFENYLGYLPSRVLDNLTTNKSMRQGFVNLWLHVDTCLARGDVPNTANVLDVVRSAGEWPPATRHFLQRGGTVESVFLAICRAAIEQDEWAGDGEHAEMFGEEIANLPECRNDHEFGYVSGMCGYRRISLRPTRDFFGNRLDEDGNIIDSRL</sequence>
<evidence type="ECO:0000313" key="3">
    <source>
        <dbReference type="EMBL" id="KIW66171.1"/>
    </source>
</evidence>
<organism evidence="3 4">
    <name type="scientific">Phialophora macrospora</name>
    <dbReference type="NCBI Taxonomy" id="1851006"/>
    <lineage>
        <taxon>Eukaryota</taxon>
        <taxon>Fungi</taxon>
        <taxon>Dikarya</taxon>
        <taxon>Ascomycota</taxon>
        <taxon>Pezizomycotina</taxon>
        <taxon>Eurotiomycetes</taxon>
        <taxon>Chaetothyriomycetidae</taxon>
        <taxon>Chaetothyriales</taxon>
        <taxon>Herpotrichiellaceae</taxon>
        <taxon>Phialophora</taxon>
    </lineage>
</organism>
<dbReference type="AlphaFoldDB" id="A0A0D2CLQ7"/>
<dbReference type="STRING" id="5601.A0A0D2CLQ7"/>
<evidence type="ECO:0000313" key="4">
    <source>
        <dbReference type="Proteomes" id="UP000054266"/>
    </source>
</evidence>
<dbReference type="CDD" id="cd04301">
    <property type="entry name" value="NAT_SF"/>
    <property type="match status" value="1"/>
</dbReference>
<dbReference type="InterPro" id="IPR016181">
    <property type="entry name" value="Acyl_CoA_acyltransferase"/>
</dbReference>
<keyword evidence="4" id="KW-1185">Reference proteome</keyword>
<accession>A0A0D2CLQ7</accession>